<dbReference type="Proteomes" id="UP000800040">
    <property type="component" value="Unassembled WGS sequence"/>
</dbReference>
<evidence type="ECO:0000313" key="1">
    <source>
        <dbReference type="EMBL" id="KAF1834282.1"/>
    </source>
</evidence>
<sequence length="128" mass="13988">MKKSSNTNLQLLHPFLISVHAENPHSTITSRKVAHHTKSLIRQKSLITIIDPSLAISHVLSKEHGIGQLRFLVPPLFSPHSHRPGWIINDPSLASSHVLSKGHGNAQLCFLVPPPLFSLPEAIGQVGD</sequence>
<accession>A0A6A5KG25</accession>
<keyword evidence="2" id="KW-1185">Reference proteome</keyword>
<name>A0A6A5KG25_9PLEO</name>
<gene>
    <name evidence="1" type="ORF">BDW02DRAFT_342053</name>
</gene>
<dbReference type="AlphaFoldDB" id="A0A6A5KG25"/>
<dbReference type="EMBL" id="ML975304">
    <property type="protein sequence ID" value="KAF1834282.1"/>
    <property type="molecule type" value="Genomic_DNA"/>
</dbReference>
<proteinExistence type="predicted"/>
<reference evidence="1" key="1">
    <citation type="submission" date="2020-01" db="EMBL/GenBank/DDBJ databases">
        <authorList>
            <consortium name="DOE Joint Genome Institute"/>
            <person name="Haridas S."/>
            <person name="Albert R."/>
            <person name="Binder M."/>
            <person name="Bloem J."/>
            <person name="Labutti K."/>
            <person name="Salamov A."/>
            <person name="Andreopoulos B."/>
            <person name="Baker S.E."/>
            <person name="Barry K."/>
            <person name="Bills G."/>
            <person name="Bluhm B.H."/>
            <person name="Cannon C."/>
            <person name="Castanera R."/>
            <person name="Culley D.E."/>
            <person name="Daum C."/>
            <person name="Ezra D."/>
            <person name="Gonzalez J.B."/>
            <person name="Henrissat B."/>
            <person name="Kuo A."/>
            <person name="Liang C."/>
            <person name="Lipzen A."/>
            <person name="Lutzoni F."/>
            <person name="Magnuson J."/>
            <person name="Mondo S."/>
            <person name="Nolan M."/>
            <person name="Ohm R."/>
            <person name="Pangilinan J."/>
            <person name="Park H.-J."/>
            <person name="Ramirez L."/>
            <person name="Alfaro M."/>
            <person name="Sun H."/>
            <person name="Tritt A."/>
            <person name="Yoshinaga Y."/>
            <person name="Zwiers L.-H."/>
            <person name="Turgeon B.G."/>
            <person name="Goodwin S.B."/>
            <person name="Spatafora J.W."/>
            <person name="Crous P.W."/>
            <person name="Grigoriev I.V."/>
        </authorList>
    </citation>
    <scope>NUCLEOTIDE SEQUENCE</scope>
    <source>
        <strain evidence="1">P77</strain>
    </source>
</reference>
<organism evidence="1 2">
    <name type="scientific">Decorospora gaudefroyi</name>
    <dbReference type="NCBI Taxonomy" id="184978"/>
    <lineage>
        <taxon>Eukaryota</taxon>
        <taxon>Fungi</taxon>
        <taxon>Dikarya</taxon>
        <taxon>Ascomycota</taxon>
        <taxon>Pezizomycotina</taxon>
        <taxon>Dothideomycetes</taxon>
        <taxon>Pleosporomycetidae</taxon>
        <taxon>Pleosporales</taxon>
        <taxon>Pleosporineae</taxon>
        <taxon>Pleosporaceae</taxon>
        <taxon>Decorospora</taxon>
    </lineage>
</organism>
<evidence type="ECO:0000313" key="2">
    <source>
        <dbReference type="Proteomes" id="UP000800040"/>
    </source>
</evidence>
<protein>
    <submittedName>
        <fullName evidence="1">Uncharacterized protein</fullName>
    </submittedName>
</protein>